<organism evidence="1 2">
    <name type="scientific">Nonomuraea indica</name>
    <dbReference type="NCBI Taxonomy" id="1581193"/>
    <lineage>
        <taxon>Bacteria</taxon>
        <taxon>Bacillati</taxon>
        <taxon>Actinomycetota</taxon>
        <taxon>Actinomycetes</taxon>
        <taxon>Streptosporangiales</taxon>
        <taxon>Streptosporangiaceae</taxon>
        <taxon>Nonomuraea</taxon>
    </lineage>
</organism>
<evidence type="ECO:0000313" key="2">
    <source>
        <dbReference type="Proteomes" id="UP001612928"/>
    </source>
</evidence>
<comment type="caution">
    <text evidence="1">The sequence shown here is derived from an EMBL/GenBank/DDBJ whole genome shotgun (WGS) entry which is preliminary data.</text>
</comment>
<protein>
    <submittedName>
        <fullName evidence="1">Winged helix DNA-binding domain-containing protein</fullName>
    </submittedName>
</protein>
<dbReference type="PANTHER" id="PTHR38479:SF2">
    <property type="entry name" value="WINGED HELIX DNA-BINDING DOMAIN-CONTAINING PROTEIN"/>
    <property type="match status" value="1"/>
</dbReference>
<dbReference type="Pfam" id="PF06224">
    <property type="entry name" value="AlkZ-like"/>
    <property type="match status" value="1"/>
</dbReference>
<dbReference type="InterPro" id="IPR009351">
    <property type="entry name" value="AlkZ-like"/>
</dbReference>
<gene>
    <name evidence="1" type="ORF">ACIBP5_22430</name>
</gene>
<keyword evidence="1" id="KW-0238">DNA-binding</keyword>
<keyword evidence="2" id="KW-1185">Reference proteome</keyword>
<evidence type="ECO:0000313" key="1">
    <source>
        <dbReference type="EMBL" id="MFI7442735.1"/>
    </source>
</evidence>
<dbReference type="EMBL" id="JBITMB010000005">
    <property type="protein sequence ID" value="MFI7442735.1"/>
    <property type="molecule type" value="Genomic_DNA"/>
</dbReference>
<accession>A0ABW8A809</accession>
<sequence length="357" mass="39389">MKLTSRVLNRTALQRQLLLERSALSPVEAIERLVAVQGQDVNPPYFGLWSRLTAFTHDDLTSLLYDRRVVRGSLLRGTQHLALADDYAWVRPLMQAPLTRARQAAWGRVTAGVDLEELVALTREHLTGRTLSRPELRDLLARRWPEVDPMALGWSAQALVAVVHPPPSGTWNRGGATPFTLAEEWLGRPLEAAPSAARIVSRYLAAFGPASVMDVQAWSGLTRLRPVIEAMPLRKYQDMEGRVLYDLPDAPLAPEDVPAPVRFLPYFDNLMVAYADRSRMMTAEQRKAVCVGAIVHPTFLVDGVVAGRWDLKDDVLVLKPFAALPDAVMAELAEEGARLLAFAGAAGGRVTWRPPAA</sequence>
<dbReference type="GO" id="GO:0003677">
    <property type="term" value="F:DNA binding"/>
    <property type="evidence" value="ECO:0007669"/>
    <property type="project" value="UniProtKB-KW"/>
</dbReference>
<name>A0ABW8A809_9ACTN</name>
<proteinExistence type="predicted"/>
<dbReference type="PANTHER" id="PTHR38479">
    <property type="entry name" value="LMO0824 PROTEIN"/>
    <property type="match status" value="1"/>
</dbReference>
<dbReference type="Proteomes" id="UP001612928">
    <property type="component" value="Unassembled WGS sequence"/>
</dbReference>
<reference evidence="1 2" key="1">
    <citation type="submission" date="2024-10" db="EMBL/GenBank/DDBJ databases">
        <title>The Natural Products Discovery Center: Release of the First 8490 Sequenced Strains for Exploring Actinobacteria Biosynthetic Diversity.</title>
        <authorList>
            <person name="Kalkreuter E."/>
            <person name="Kautsar S.A."/>
            <person name="Yang D."/>
            <person name="Bader C.D."/>
            <person name="Teijaro C.N."/>
            <person name="Fluegel L."/>
            <person name="Davis C.M."/>
            <person name="Simpson J.R."/>
            <person name="Lauterbach L."/>
            <person name="Steele A.D."/>
            <person name="Gui C."/>
            <person name="Meng S."/>
            <person name="Li G."/>
            <person name="Viehrig K."/>
            <person name="Ye F."/>
            <person name="Su P."/>
            <person name="Kiefer A.F."/>
            <person name="Nichols A."/>
            <person name="Cepeda A.J."/>
            <person name="Yan W."/>
            <person name="Fan B."/>
            <person name="Jiang Y."/>
            <person name="Adhikari A."/>
            <person name="Zheng C.-J."/>
            <person name="Schuster L."/>
            <person name="Cowan T.M."/>
            <person name="Smanski M.J."/>
            <person name="Chevrette M.G."/>
            <person name="De Carvalho L.P.S."/>
            <person name="Shen B."/>
        </authorList>
    </citation>
    <scope>NUCLEOTIDE SEQUENCE [LARGE SCALE GENOMIC DNA]</scope>
    <source>
        <strain evidence="1 2">NPDC049503</strain>
    </source>
</reference>
<dbReference type="RefSeq" id="WP_397022697.1">
    <property type="nucleotide sequence ID" value="NZ_JBITMB010000005.1"/>
</dbReference>